<evidence type="ECO:0000256" key="3">
    <source>
        <dbReference type="SAM" id="SignalP"/>
    </source>
</evidence>
<feature type="region of interest" description="Disordered" evidence="1">
    <location>
        <begin position="309"/>
        <end position="328"/>
    </location>
</feature>
<keyword evidence="2" id="KW-1133">Transmembrane helix</keyword>
<evidence type="ECO:0000313" key="4">
    <source>
        <dbReference type="EMBL" id="MBC3793577.1"/>
    </source>
</evidence>
<keyword evidence="2" id="KW-0812">Transmembrane</keyword>
<feature type="compositionally biased region" description="Polar residues" evidence="1">
    <location>
        <begin position="315"/>
        <end position="328"/>
    </location>
</feature>
<evidence type="ECO:0000313" key="5">
    <source>
        <dbReference type="Proteomes" id="UP000700732"/>
    </source>
</evidence>
<protein>
    <recommendedName>
        <fullName evidence="6">Protein BatD</fullName>
    </recommendedName>
</protein>
<dbReference type="EMBL" id="VFIA01000028">
    <property type="protein sequence ID" value="MBC3793577.1"/>
    <property type="molecule type" value="Genomic_DNA"/>
</dbReference>
<evidence type="ECO:0000256" key="1">
    <source>
        <dbReference type="SAM" id="MobiDB-lite"/>
    </source>
</evidence>
<dbReference type="Proteomes" id="UP000700732">
    <property type="component" value="Unassembled WGS sequence"/>
</dbReference>
<gene>
    <name evidence="4" type="ORF">FH603_4096</name>
</gene>
<feature type="transmembrane region" description="Helical" evidence="2">
    <location>
        <begin position="169"/>
        <end position="187"/>
    </location>
</feature>
<dbReference type="RefSeq" id="WP_186739440.1">
    <property type="nucleotide sequence ID" value="NZ_VFIA01000028.1"/>
</dbReference>
<reference evidence="4 5" key="1">
    <citation type="submission" date="2019-06" db="EMBL/GenBank/DDBJ databases">
        <title>Spirosoma utsteinense sp. nov. isolated from Antarctic ice-free soils.</title>
        <authorList>
            <person name="Tahon G."/>
        </authorList>
    </citation>
    <scope>NUCLEOTIDE SEQUENCE [LARGE SCALE GENOMIC DNA]</scope>
    <source>
        <strain evidence="4 5">LMG 31447</strain>
    </source>
</reference>
<accession>A0ABR6WAP6</accession>
<comment type="caution">
    <text evidence="4">The sequence shown here is derived from an EMBL/GenBank/DDBJ whole genome shotgun (WGS) entry which is preliminary data.</text>
</comment>
<sequence length="328" mass="36421">MKRIAPVLLMIVSVLTVWAQPPAPPTLVGRFLTDSIDIGRPFQYSLTYRHAATADLLFPDTTGQFSPYRVEKVAVFTTRTSGTGPGAISVDSAVYTLVSFEIDSIQLLRVPVRLINAADCTDLFTDIDTVFLRSQLHPVTADPMAPLSYTLATETTLAPLQQQFNYPQFGLFVAGLLLLSGLLYGVFGRIIRRQWRLYQLNRRHSRFLREFNGLTQGISADTAAETANQAVISWKTYLEKIERRAYSSLTTSEIAERVSDERVTNALREADLMIYGGAFSEQSVTALRVLSDVATQRYLYQRADLQVSAGRPADTDNQPDTAESPVSP</sequence>
<proteinExistence type="predicted"/>
<evidence type="ECO:0000256" key="2">
    <source>
        <dbReference type="SAM" id="Phobius"/>
    </source>
</evidence>
<name>A0ABR6WAP6_9BACT</name>
<evidence type="ECO:0008006" key="6">
    <source>
        <dbReference type="Google" id="ProtNLM"/>
    </source>
</evidence>
<feature type="chain" id="PRO_5047209269" description="Protein BatD" evidence="3">
    <location>
        <begin position="20"/>
        <end position="328"/>
    </location>
</feature>
<keyword evidence="3" id="KW-0732">Signal</keyword>
<organism evidence="4 5">
    <name type="scientific">Spirosoma utsteinense</name>
    <dbReference type="NCBI Taxonomy" id="2585773"/>
    <lineage>
        <taxon>Bacteria</taxon>
        <taxon>Pseudomonadati</taxon>
        <taxon>Bacteroidota</taxon>
        <taxon>Cytophagia</taxon>
        <taxon>Cytophagales</taxon>
        <taxon>Cytophagaceae</taxon>
        <taxon>Spirosoma</taxon>
    </lineage>
</organism>
<feature type="signal peptide" evidence="3">
    <location>
        <begin position="1"/>
        <end position="19"/>
    </location>
</feature>
<keyword evidence="5" id="KW-1185">Reference proteome</keyword>
<keyword evidence="2" id="KW-0472">Membrane</keyword>